<evidence type="ECO:0000313" key="1">
    <source>
        <dbReference type="EMBL" id="EFJ43486.1"/>
    </source>
</evidence>
<dbReference type="RefSeq" id="XP_002955415.1">
    <property type="nucleotide sequence ID" value="XM_002955369.1"/>
</dbReference>
<dbReference type="InParanoid" id="D8U9X6"/>
<accession>D8U9X6</accession>
<proteinExistence type="predicted"/>
<dbReference type="Proteomes" id="UP000001058">
    <property type="component" value="Unassembled WGS sequence"/>
</dbReference>
<dbReference type="EMBL" id="GL378372">
    <property type="protein sequence ID" value="EFJ43486.1"/>
    <property type="molecule type" value="Genomic_DNA"/>
</dbReference>
<evidence type="ECO:0000313" key="2">
    <source>
        <dbReference type="Proteomes" id="UP000001058"/>
    </source>
</evidence>
<dbReference type="OrthoDB" id="532086at2759"/>
<reference evidence="1 2" key="1">
    <citation type="journal article" date="2010" name="Science">
        <title>Genomic analysis of organismal complexity in the multicellular green alga Volvox carteri.</title>
        <authorList>
            <person name="Prochnik S.E."/>
            <person name="Umen J."/>
            <person name="Nedelcu A.M."/>
            <person name="Hallmann A."/>
            <person name="Miller S.M."/>
            <person name="Nishii I."/>
            <person name="Ferris P."/>
            <person name="Kuo A."/>
            <person name="Mitros T."/>
            <person name="Fritz-Laylin L.K."/>
            <person name="Hellsten U."/>
            <person name="Chapman J."/>
            <person name="Simakov O."/>
            <person name="Rensing S.A."/>
            <person name="Terry A."/>
            <person name="Pangilinan J."/>
            <person name="Kapitonov V."/>
            <person name="Jurka J."/>
            <person name="Salamov A."/>
            <person name="Shapiro H."/>
            <person name="Schmutz J."/>
            <person name="Grimwood J."/>
            <person name="Lindquist E."/>
            <person name="Lucas S."/>
            <person name="Grigoriev I.V."/>
            <person name="Schmitt R."/>
            <person name="Kirk D."/>
            <person name="Rokhsar D.S."/>
        </authorList>
    </citation>
    <scope>NUCLEOTIDE SEQUENCE [LARGE SCALE GENOMIC DNA]</scope>
    <source>
        <strain evidence="2">f. Nagariensis / Eve</strain>
    </source>
</reference>
<dbReference type="AlphaFoldDB" id="D8U9X6"/>
<organism evidence="2">
    <name type="scientific">Volvox carteri f. nagariensis</name>
    <dbReference type="NCBI Taxonomy" id="3068"/>
    <lineage>
        <taxon>Eukaryota</taxon>
        <taxon>Viridiplantae</taxon>
        <taxon>Chlorophyta</taxon>
        <taxon>core chlorophytes</taxon>
        <taxon>Chlorophyceae</taxon>
        <taxon>CS clade</taxon>
        <taxon>Chlamydomonadales</taxon>
        <taxon>Volvocaceae</taxon>
        <taxon>Volvox</taxon>
    </lineage>
</organism>
<sequence length="448" mass="47937">MGMVPFTDTCQKSARLYRRDGCHRCACPQNSAASPRGRCVRTHARKGFGTALPRLPSLGGKGKVPAGGVAPSPPIDLGIPGVVERQWANARDEWKQRCIEHPVVLPAQGAQVYLIPVGADLPADAAFIRDVVAAVQPDAIALESPPQASELPTRLQTGAGHLKSYTSIAKALEPQITQLLSSSAADALHSPSAARTCFTQHQREELQSALLQACRGASVKPDPEQLTHLFRLGSLPFVEWLVPAHLVRTSSSSSKSSFLSKSMLNGVGGLGGIAQQRQQQPMLLLSCGLDRQARAMLPAASLFFGREFDVYLEEVEAALGDEVAGEVIAWRSVLGDRLEACGAGRELATLLTAWEAQCCLGPEQQRQVAVRVEKRMGEEGEDASGSSGGVGLEMVRTAADSWVARRLVELAVGKDVVRRCQRIVAVVGRVHVLSVEEELMKIAEAGAR</sequence>
<gene>
    <name evidence="1" type="ORF">VOLCADRAFT_96365</name>
</gene>
<name>D8U9X6_VOLCA</name>
<keyword evidence="2" id="KW-1185">Reference proteome</keyword>
<dbReference type="KEGG" id="vcn:VOLCADRAFT_96365"/>
<protein>
    <submittedName>
        <fullName evidence="1">Uncharacterized protein</fullName>
    </submittedName>
</protein>
<dbReference type="GeneID" id="9616752"/>